<name>A0ABC8U406_9AQUA</name>
<comment type="caution">
    <text evidence="1">The sequence shown here is derived from an EMBL/GenBank/DDBJ whole genome shotgun (WGS) entry which is preliminary data.</text>
</comment>
<dbReference type="Proteomes" id="UP001642360">
    <property type="component" value="Unassembled WGS sequence"/>
</dbReference>
<dbReference type="PANTHER" id="PTHR34958:SF1">
    <property type="entry name" value="ARMADILLO-LIKE HELICAL DOMAIN-CONTAINING PROTEIN"/>
    <property type="match status" value="1"/>
</dbReference>
<reference evidence="1 2" key="1">
    <citation type="submission" date="2024-02" db="EMBL/GenBank/DDBJ databases">
        <authorList>
            <person name="Vignale AGUSTIN F."/>
            <person name="Sosa J E."/>
            <person name="Modenutti C."/>
        </authorList>
    </citation>
    <scope>NUCLEOTIDE SEQUENCE [LARGE SCALE GENOMIC DNA]</scope>
</reference>
<gene>
    <name evidence="1" type="ORF">ILEXP_LOCUS46338</name>
</gene>
<evidence type="ECO:0000313" key="1">
    <source>
        <dbReference type="EMBL" id="CAK9176485.1"/>
    </source>
</evidence>
<dbReference type="AlphaFoldDB" id="A0ABC8U406"/>
<dbReference type="PANTHER" id="PTHR34958">
    <property type="entry name" value="CONDITIONAL LOSS-OF-GROWTH 1"/>
    <property type="match status" value="1"/>
</dbReference>
<organism evidence="1 2">
    <name type="scientific">Ilex paraguariensis</name>
    <name type="common">yerba mate</name>
    <dbReference type="NCBI Taxonomy" id="185542"/>
    <lineage>
        <taxon>Eukaryota</taxon>
        <taxon>Viridiplantae</taxon>
        <taxon>Streptophyta</taxon>
        <taxon>Embryophyta</taxon>
        <taxon>Tracheophyta</taxon>
        <taxon>Spermatophyta</taxon>
        <taxon>Magnoliopsida</taxon>
        <taxon>eudicotyledons</taxon>
        <taxon>Gunneridae</taxon>
        <taxon>Pentapetalae</taxon>
        <taxon>asterids</taxon>
        <taxon>campanulids</taxon>
        <taxon>Aquifoliales</taxon>
        <taxon>Aquifoliaceae</taxon>
        <taxon>Ilex</taxon>
    </lineage>
</organism>
<accession>A0ABC8U406</accession>
<sequence length="787" mass="87750">MSTSYSPSRSPASSRFLLGGVGAASRLRSSSLKKQPEPLRRAVADCLSSSTTSQHSTSSALASEPSRTLRDYLAAHKTTDLAYSVILEHTLAERERSPAVVARCVALLRRFLLRYKPSEETLQQIDRFCINIIAECETSPNRKSLPWSRSLSQQSAVSPASTNTSPLPVSSFASGALVKSLIYVRSLVAQHIPKRSFQPASFAGAPPTSRQSLPTLSSLLSRSFNSQLSPANVKESTENKEKSAISVLDSSIPEEIDGPEDLDFIAPDVIKWRWCGDQQSSLLSLESDRVLNSQDMSKHNFLEVGAAALLIGDMEARMKGEPWRIFGTSDMRYLDQLLQPSLLTTVTNSASARAHLRAITASKRSKPGANQIWEDSPVGTFRPRTRQLFQYRHYSEQQPLRLNPVEVGEVIAAVCSETSSSTANLMTVSSKFTNNSGKPSMDVAVSVLVKLVIDMYVLDSGTAAPLTLSMLEEMVNSPRLVSKARAFDLILNLGVHAHLLEPLVPGDGSTIEEEYSQDPYFDNEVQLATQGKRKPDYFKKMGNSSAIEKFEIWILSILYEILLHLVQMEEKEESVWASALSCLLYFVCDRRQIRRSRLKGLDIRVIKMLVQISRRNSWAELLHCKLICMLTNMFYQVPDGSAEAVSNTPLFLVEQVDLIGGIEFIFMELVLSNSREERRNVYLVLFDYVLHQINERCIAIGVSEYSDDEIRPIAILLSLADAPEALHISVKLGVEGIGELLRRSISAALSRYPNSDRLNMVRPEYFVLAYQSFVLFIFVEQDMERSN</sequence>
<keyword evidence="2" id="KW-1185">Reference proteome</keyword>
<proteinExistence type="predicted"/>
<evidence type="ECO:0000313" key="2">
    <source>
        <dbReference type="Proteomes" id="UP001642360"/>
    </source>
</evidence>
<dbReference type="EMBL" id="CAUOFW020006835">
    <property type="protein sequence ID" value="CAK9176485.1"/>
    <property type="molecule type" value="Genomic_DNA"/>
</dbReference>
<protein>
    <submittedName>
        <fullName evidence="1">Uncharacterized protein</fullName>
    </submittedName>
</protein>